<dbReference type="eggNOG" id="COG1284">
    <property type="taxonomic scope" value="Bacteria"/>
</dbReference>
<feature type="transmembrane region" description="Helical" evidence="6">
    <location>
        <begin position="48"/>
        <end position="66"/>
    </location>
</feature>
<evidence type="ECO:0000256" key="5">
    <source>
        <dbReference type="ARBA" id="ARBA00023136"/>
    </source>
</evidence>
<keyword evidence="8" id="KW-1185">Reference proteome</keyword>
<accession>A0A075R685</accession>
<name>A0A075R685_BRELA</name>
<feature type="transmembrane region" description="Helical" evidence="6">
    <location>
        <begin position="172"/>
        <end position="189"/>
    </location>
</feature>
<dbReference type="RefSeq" id="WP_003334867.1">
    <property type="nucleotide sequence ID" value="NZ_CP007806.1"/>
</dbReference>
<feature type="transmembrane region" description="Helical" evidence="6">
    <location>
        <begin position="73"/>
        <end position="91"/>
    </location>
</feature>
<evidence type="ECO:0000256" key="1">
    <source>
        <dbReference type="ARBA" id="ARBA00004651"/>
    </source>
</evidence>
<keyword evidence="5 6" id="KW-0472">Membrane</keyword>
<dbReference type="AlphaFoldDB" id="A0A075R685"/>
<comment type="subcellular location">
    <subcellularLocation>
        <location evidence="1">Cell membrane</location>
        <topology evidence="1">Multi-pass membrane protein</topology>
    </subcellularLocation>
</comment>
<dbReference type="InterPro" id="IPR051461">
    <property type="entry name" value="UPF0750_membrane"/>
</dbReference>
<dbReference type="PANTHER" id="PTHR33545">
    <property type="entry name" value="UPF0750 MEMBRANE PROTEIN YITT-RELATED"/>
    <property type="match status" value="1"/>
</dbReference>
<dbReference type="HOGENOM" id="CLU_063199_4_1_9"/>
<keyword evidence="4 6" id="KW-1133">Transmembrane helix</keyword>
<gene>
    <name evidence="7" type="ORF">BRLA_c038840</name>
</gene>
<feature type="transmembrane region" description="Helical" evidence="6">
    <location>
        <begin position="144"/>
        <end position="166"/>
    </location>
</feature>
<evidence type="ECO:0000256" key="3">
    <source>
        <dbReference type="ARBA" id="ARBA00022692"/>
    </source>
</evidence>
<dbReference type="KEGG" id="blr:BRLA_c038840"/>
<dbReference type="Proteomes" id="UP000005850">
    <property type="component" value="Chromosome"/>
</dbReference>
<protein>
    <submittedName>
        <fullName evidence="7">Putative BCR, YitT family</fullName>
    </submittedName>
</protein>
<feature type="transmembrane region" description="Helical" evidence="6">
    <location>
        <begin position="97"/>
        <end position="124"/>
    </location>
</feature>
<evidence type="ECO:0000256" key="4">
    <source>
        <dbReference type="ARBA" id="ARBA00022989"/>
    </source>
</evidence>
<dbReference type="STRING" id="1042163.BRLA_c038840"/>
<organism evidence="7 8">
    <name type="scientific">Brevibacillus laterosporus LMG 15441</name>
    <dbReference type="NCBI Taxonomy" id="1042163"/>
    <lineage>
        <taxon>Bacteria</taxon>
        <taxon>Bacillati</taxon>
        <taxon>Bacillota</taxon>
        <taxon>Bacilli</taxon>
        <taxon>Bacillales</taxon>
        <taxon>Paenibacillaceae</taxon>
        <taxon>Brevibacillus</taxon>
    </lineage>
</organism>
<evidence type="ECO:0000313" key="7">
    <source>
        <dbReference type="EMBL" id="AIG28167.1"/>
    </source>
</evidence>
<keyword evidence="2" id="KW-1003">Cell membrane</keyword>
<sequence>MVYMIRKGVALLIGSGLLALGVNGFIIPHQLMDGGLTGIALIINYMAGYKVGLVMIVMSIPIYLYAWFTKRSYFYDSVNGLLLSSFLIDLFSPLQHVSVFTSCSLLFSSILGGLFIGMGIGLLLRFNTTTDGFDLVAKLLSDVIRINIGIVIFVFDIIILLIGALLGDTPHYFYSFLAIMIVSGITFLWNRRGMIQTE</sequence>
<proteinExistence type="predicted"/>
<evidence type="ECO:0000256" key="6">
    <source>
        <dbReference type="SAM" id="Phobius"/>
    </source>
</evidence>
<dbReference type="EMBL" id="CP007806">
    <property type="protein sequence ID" value="AIG28167.1"/>
    <property type="molecule type" value="Genomic_DNA"/>
</dbReference>
<evidence type="ECO:0000256" key="2">
    <source>
        <dbReference type="ARBA" id="ARBA00022475"/>
    </source>
</evidence>
<evidence type="ECO:0000313" key="8">
    <source>
        <dbReference type="Proteomes" id="UP000005850"/>
    </source>
</evidence>
<dbReference type="GO" id="GO:0005886">
    <property type="term" value="C:plasma membrane"/>
    <property type="evidence" value="ECO:0007669"/>
    <property type="project" value="UniProtKB-SubCell"/>
</dbReference>
<dbReference type="InterPro" id="IPR003740">
    <property type="entry name" value="YitT"/>
</dbReference>
<reference evidence="7 8" key="1">
    <citation type="journal article" date="2011" name="J. Bacteriol.">
        <title>Genome sequence of Brevibacillus laterosporus LMG 15441, a pathogen of invertebrates.</title>
        <authorList>
            <person name="Djukic M."/>
            <person name="Poehlein A."/>
            <person name="Thurmer A."/>
            <person name="Daniel R."/>
        </authorList>
    </citation>
    <scope>NUCLEOTIDE SEQUENCE [LARGE SCALE GENOMIC DNA]</scope>
    <source>
        <strain evidence="7 8">LMG 15441</strain>
    </source>
</reference>
<dbReference type="Pfam" id="PF02588">
    <property type="entry name" value="YitT_membrane"/>
    <property type="match status" value="1"/>
</dbReference>
<dbReference type="PANTHER" id="PTHR33545:SF5">
    <property type="entry name" value="UPF0750 MEMBRANE PROTEIN YITT"/>
    <property type="match status" value="1"/>
</dbReference>
<keyword evidence="3 6" id="KW-0812">Transmembrane</keyword>